<dbReference type="Pfam" id="PF00347">
    <property type="entry name" value="Ribosomal_L6"/>
    <property type="match status" value="2"/>
</dbReference>
<dbReference type="PATRIC" id="fig|1359175.3.peg.1335"/>
<evidence type="ECO:0000256" key="2">
    <source>
        <dbReference type="ARBA" id="ARBA00023274"/>
    </source>
</evidence>
<evidence type="ECO:0000313" key="8">
    <source>
        <dbReference type="EMBL" id="KJV77667.1"/>
    </source>
</evidence>
<evidence type="ECO:0000256" key="1">
    <source>
        <dbReference type="ARBA" id="ARBA00022980"/>
    </source>
</evidence>
<evidence type="ECO:0000256" key="5">
    <source>
        <dbReference type="RuleBase" id="RU003869"/>
    </source>
</evidence>
<dbReference type="Proteomes" id="UP000033671">
    <property type="component" value="Unassembled WGS sequence"/>
</dbReference>
<dbReference type="InterPro" id="IPR000702">
    <property type="entry name" value="Ribosomal_uL6-like"/>
</dbReference>
<accession>A0A0F3PCK9</accession>
<comment type="caution">
    <text evidence="8">The sequence shown here is derived from an EMBL/GenBank/DDBJ whole genome shotgun (WGS) entry which is preliminary data.</text>
</comment>
<keyword evidence="6" id="KW-0694">RNA-binding</keyword>
<dbReference type="GO" id="GO:0002181">
    <property type="term" value="P:cytoplasmic translation"/>
    <property type="evidence" value="ECO:0007669"/>
    <property type="project" value="TreeGrafter"/>
</dbReference>
<dbReference type="AlphaFoldDB" id="A0A0F3PCK9"/>
<protein>
    <recommendedName>
        <fullName evidence="3 4">50S ribosomal protein L6</fullName>
    </recommendedName>
</protein>
<dbReference type="RefSeq" id="WP_011944425.1">
    <property type="nucleotide sequence ID" value="NZ_LAOA01000002.1"/>
</dbReference>
<gene>
    <name evidence="8" type="primary">rplF</name>
    <name evidence="8" type="ORF">OTSTA716_0101</name>
</gene>
<comment type="function">
    <text evidence="6">This protein binds to the 23S rRNA, and is important in its secondary structure. It is located near the subunit interface in the base of the L7/L12 stalk, and near the tRNA binding site of the peptidyltransferase center.</text>
</comment>
<dbReference type="InterPro" id="IPR019906">
    <property type="entry name" value="Ribosomal_uL6_bac-type"/>
</dbReference>
<dbReference type="Gene3D" id="3.90.930.12">
    <property type="entry name" value="Ribosomal protein L6, alpha-beta domain"/>
    <property type="match status" value="2"/>
</dbReference>
<reference evidence="8 9" key="1">
    <citation type="submission" date="2015-01" db="EMBL/GenBank/DDBJ databases">
        <title>Genome Sequencing of Rickettsiales.</title>
        <authorList>
            <person name="Daugherty S.C."/>
            <person name="Su Q."/>
            <person name="Abolude K."/>
            <person name="Beier-Sexton M."/>
            <person name="Carlyon J.A."/>
            <person name="Carter R."/>
            <person name="Day N.P."/>
            <person name="Dumler S.J."/>
            <person name="Dyachenko V."/>
            <person name="Godinez A."/>
            <person name="Kurtti T.J."/>
            <person name="Lichay M."/>
            <person name="Mullins K.E."/>
            <person name="Ott S."/>
            <person name="Pappas-Brown V."/>
            <person name="Paris D.H."/>
            <person name="Patel P."/>
            <person name="Richards A.L."/>
            <person name="Sadzewicz L."/>
            <person name="Sears K."/>
            <person name="Seidman D."/>
            <person name="Sengamalay N."/>
            <person name="Stenos J."/>
            <person name="Tallon L.J."/>
            <person name="Vincent G."/>
            <person name="Fraser C.M."/>
            <person name="Munderloh U."/>
            <person name="Dunning-Hotopp J.C."/>
        </authorList>
    </citation>
    <scope>NUCLEOTIDE SEQUENCE [LARGE SCALE GENOMIC DNA]</scope>
    <source>
        <strain evidence="8 9">TA716</strain>
    </source>
</reference>
<dbReference type="PIRSF" id="PIRSF002162">
    <property type="entry name" value="Ribosomal_L6"/>
    <property type="match status" value="1"/>
</dbReference>
<dbReference type="InterPro" id="IPR020040">
    <property type="entry name" value="Ribosomal_uL6_a/b-dom"/>
</dbReference>
<evidence type="ECO:0000256" key="6">
    <source>
        <dbReference type="RuleBase" id="RU003870"/>
    </source>
</evidence>
<dbReference type="NCBIfam" id="TIGR03654">
    <property type="entry name" value="L6_bact"/>
    <property type="match status" value="1"/>
</dbReference>
<evidence type="ECO:0000313" key="9">
    <source>
        <dbReference type="Proteomes" id="UP000033671"/>
    </source>
</evidence>
<comment type="similarity">
    <text evidence="5">Belongs to the universal ribosomal protein uL6 family.</text>
</comment>
<feature type="domain" description="Large ribosomal subunit protein uL6 alpha-beta" evidence="7">
    <location>
        <begin position="11"/>
        <end position="82"/>
    </location>
</feature>
<keyword evidence="2 5" id="KW-0687">Ribonucleoprotein</keyword>
<proteinExistence type="inferred from homology"/>
<keyword evidence="1 5" id="KW-0689">Ribosomal protein</keyword>
<name>A0A0F3PCK9_ORITS</name>
<dbReference type="EMBL" id="LAOA01000002">
    <property type="protein sequence ID" value="KJV77667.1"/>
    <property type="molecule type" value="Genomic_DNA"/>
</dbReference>
<keyword evidence="6" id="KW-0699">rRNA-binding</keyword>
<dbReference type="InterPro" id="IPR036789">
    <property type="entry name" value="Ribosomal_uL6-like_a/b-dom_sf"/>
</dbReference>
<dbReference type="SUPFAM" id="SSF56053">
    <property type="entry name" value="Ribosomal protein L6"/>
    <property type="match status" value="2"/>
</dbReference>
<dbReference type="GO" id="GO:0022625">
    <property type="term" value="C:cytosolic large ribosomal subunit"/>
    <property type="evidence" value="ECO:0007669"/>
    <property type="project" value="UniProtKB-UniRule"/>
</dbReference>
<evidence type="ECO:0000256" key="4">
    <source>
        <dbReference type="NCBIfam" id="TIGR03654"/>
    </source>
</evidence>
<evidence type="ECO:0000259" key="7">
    <source>
        <dbReference type="Pfam" id="PF00347"/>
    </source>
</evidence>
<dbReference type="GO" id="GO:0003735">
    <property type="term" value="F:structural constituent of ribosome"/>
    <property type="evidence" value="ECO:0007669"/>
    <property type="project" value="UniProtKB-UniRule"/>
</dbReference>
<feature type="domain" description="Large ribosomal subunit protein uL6 alpha-beta" evidence="7">
    <location>
        <begin position="91"/>
        <end position="163"/>
    </location>
</feature>
<organism evidence="8 9">
    <name type="scientific">Orientia tsutsugamushi str. TA716</name>
    <dbReference type="NCBI Taxonomy" id="1359175"/>
    <lineage>
        <taxon>Bacteria</taxon>
        <taxon>Pseudomonadati</taxon>
        <taxon>Pseudomonadota</taxon>
        <taxon>Alphaproteobacteria</taxon>
        <taxon>Rickettsiales</taxon>
        <taxon>Rickettsiaceae</taxon>
        <taxon>Rickettsieae</taxon>
        <taxon>Orientia</taxon>
    </lineage>
</organism>
<evidence type="ECO:0000256" key="3">
    <source>
        <dbReference type="ARBA" id="ARBA00035454"/>
    </source>
</evidence>
<sequence>MSRIGKLVVMVPAGVVVDVNNLSIAVSGPKGKLLKSFLGNITILKENDKIIIRPLSGDKHSRAMWGTARSIINNMVKGVNSGFTKELEINGVGYAASLKSDYLNLALGKSHSTKIKVPSNIQVTVPKTNVIYLFSIDKQALGQFAALIIKQRPAEHYKEKGIKIKGQYVQLKESKKN</sequence>
<dbReference type="GO" id="GO:0019843">
    <property type="term" value="F:rRNA binding"/>
    <property type="evidence" value="ECO:0007669"/>
    <property type="project" value="UniProtKB-UniRule"/>
</dbReference>
<dbReference type="PANTHER" id="PTHR11655">
    <property type="entry name" value="60S/50S RIBOSOMAL PROTEIN L6/L9"/>
    <property type="match status" value="1"/>
</dbReference>
<dbReference type="PANTHER" id="PTHR11655:SF14">
    <property type="entry name" value="LARGE RIBOSOMAL SUBUNIT PROTEIN UL6M"/>
    <property type="match status" value="1"/>
</dbReference>
<dbReference type="PRINTS" id="PR00059">
    <property type="entry name" value="RIBOSOMALL6"/>
</dbReference>